<dbReference type="GO" id="GO:0003723">
    <property type="term" value="F:RNA binding"/>
    <property type="evidence" value="ECO:0007669"/>
    <property type="project" value="InterPro"/>
</dbReference>
<evidence type="ECO:0000259" key="2">
    <source>
        <dbReference type="SMART" id="SM00360"/>
    </source>
</evidence>
<reference evidence="3 4" key="1">
    <citation type="submission" date="2018-07" db="EMBL/GenBank/DDBJ databases">
        <title>The complete nuclear genome of the prasinophyte Chloropicon primus (CCMP1205).</title>
        <authorList>
            <person name="Pombert J.-F."/>
            <person name="Otis C."/>
            <person name="Turmel M."/>
            <person name="Lemieux C."/>
        </authorList>
    </citation>
    <scope>NUCLEOTIDE SEQUENCE [LARGE SCALE GENOMIC DNA]</scope>
    <source>
        <strain evidence="3 4">CCMP1205</strain>
    </source>
</reference>
<dbReference type="Gene3D" id="1.25.40.90">
    <property type="match status" value="1"/>
</dbReference>
<dbReference type="InterPro" id="IPR008942">
    <property type="entry name" value="ENTH_VHS"/>
</dbReference>
<evidence type="ECO:0000256" key="1">
    <source>
        <dbReference type="SAM" id="MobiDB-lite"/>
    </source>
</evidence>
<keyword evidence="4" id="KW-1185">Reference proteome</keyword>
<name>A0A5B8MM34_9CHLO</name>
<evidence type="ECO:0000313" key="3">
    <source>
        <dbReference type="EMBL" id="QDZ21553.1"/>
    </source>
</evidence>
<dbReference type="InterPro" id="IPR012677">
    <property type="entry name" value="Nucleotide-bd_a/b_plait_sf"/>
</dbReference>
<evidence type="ECO:0000313" key="4">
    <source>
        <dbReference type="Proteomes" id="UP000316726"/>
    </source>
</evidence>
<feature type="domain" description="RRM" evidence="2">
    <location>
        <begin position="521"/>
        <end position="597"/>
    </location>
</feature>
<accession>A0A5B8MM34</accession>
<protein>
    <recommendedName>
        <fullName evidence="2">RRM domain-containing protein</fullName>
    </recommendedName>
</protein>
<gene>
    <name evidence="3" type="ORF">A3770_06p40710</name>
</gene>
<proteinExistence type="predicted"/>
<feature type="compositionally biased region" description="Basic residues" evidence="1">
    <location>
        <begin position="643"/>
        <end position="652"/>
    </location>
</feature>
<dbReference type="Gene3D" id="3.30.70.330">
    <property type="match status" value="1"/>
</dbReference>
<dbReference type="EMBL" id="CP031039">
    <property type="protein sequence ID" value="QDZ21553.1"/>
    <property type="molecule type" value="Genomic_DNA"/>
</dbReference>
<dbReference type="SUPFAM" id="SSF54928">
    <property type="entry name" value="RNA-binding domain, RBD"/>
    <property type="match status" value="1"/>
</dbReference>
<organism evidence="3 4">
    <name type="scientific">Chloropicon primus</name>
    <dbReference type="NCBI Taxonomy" id="1764295"/>
    <lineage>
        <taxon>Eukaryota</taxon>
        <taxon>Viridiplantae</taxon>
        <taxon>Chlorophyta</taxon>
        <taxon>Chloropicophyceae</taxon>
        <taxon>Chloropicales</taxon>
        <taxon>Chloropicaceae</taxon>
        <taxon>Chloropicon</taxon>
    </lineage>
</organism>
<dbReference type="SMART" id="SM00360">
    <property type="entry name" value="RRM"/>
    <property type="match status" value="1"/>
</dbReference>
<dbReference type="InterPro" id="IPR035979">
    <property type="entry name" value="RBD_domain_sf"/>
</dbReference>
<dbReference type="InterPro" id="IPR000504">
    <property type="entry name" value="RRM_dom"/>
</dbReference>
<dbReference type="Proteomes" id="UP000316726">
    <property type="component" value="Chromosome 6"/>
</dbReference>
<sequence>MQSVRAKPTKDVLTKRLVDFADNHTFEGGEDQDASCCLDVICGTLLEQLRSTNPKVRLHFLYGLSSLVRHTRGRRHFADNLERELVDKGVFRRILGTQNGKEVTAMRGEELRYAARLCSVWKRDSAFSDEGAQKMLEECEAVEEETRCKLEYEERKCYLLEGAAHQEPDGKDRKGLLKVDDRELEVISKYYQDLSGKRRRIEGLYASTSDGVHASGEGKGCLDRLSHFIEWGQGGGDCGAFKPLGYYGAKGRDALEAPRPDPSFWRELVKEGGDLASDWPVEDERRLKRSISVFVRVQLSNPYPSELHECEVKRLEWNLLHKLHELTLVPVTFDVPKGEEYEFARRRRGTEGWSYSFCAQLTARTPRELSRIKSICAREFAMGKDITIVRSEFEESRFSCCVCNGKYAHRGDALVKASKADSPQSLKLQYMLEKEAAEHLQGDGWTGPPRIPHCRAGWEEPRRYGKNKVGGNRHDKWGKLWKDLAGEKPKPRAEQGVSHRPQPPCDAAMKSMISNAPQGAVIRVFNVDFDAEERDIRAFFKDFEVVGVVVMRRPPGAKGPGQCNGTVFVELSSSQEAMKARENRRDQPMMKMYPVCRIVRDRDDPYHLRERRQNALVKANKLSKPWKDRERRQNAPNPNKPNKPWKRRQERK</sequence>
<feature type="region of interest" description="Disordered" evidence="1">
    <location>
        <begin position="613"/>
        <end position="652"/>
    </location>
</feature>
<dbReference type="AlphaFoldDB" id="A0A5B8MM34"/>